<accession>A0A699HAD6</accession>
<reference evidence="2" key="1">
    <citation type="journal article" date="2019" name="Sci. Rep.">
        <title>Draft genome of Tanacetum cinerariifolium, the natural source of mosquito coil.</title>
        <authorList>
            <person name="Yamashiro T."/>
            <person name="Shiraishi A."/>
            <person name="Satake H."/>
            <person name="Nakayama K."/>
        </authorList>
    </citation>
    <scope>NUCLEOTIDE SEQUENCE</scope>
</reference>
<sequence>MEAEVLKTHNFEMGNPTVKMNVDRFIIAQEDSDVRVYAMKGLLTLPCSRTISIHLLDLWNCKLVFAKVASVPLSVPVGLVIIVFVRVQHSANTPCANNTHEPPIKNSVSVAEGSTSVSNKQRHSLTEGASTKRLDTGGASQGNNIDTHHRMQGNNVEVNGRQKNDVCATVTIPHTTYGGFYEGYRSSKNSLDQLSPDTLFYLEC</sequence>
<evidence type="ECO:0000256" key="1">
    <source>
        <dbReference type="SAM" id="MobiDB-lite"/>
    </source>
</evidence>
<protein>
    <submittedName>
        <fullName evidence="2">Uncharacterized protein</fullName>
    </submittedName>
</protein>
<comment type="caution">
    <text evidence="2">The sequence shown here is derived from an EMBL/GenBank/DDBJ whole genome shotgun (WGS) entry which is preliminary data.</text>
</comment>
<feature type="region of interest" description="Disordered" evidence="1">
    <location>
        <begin position="96"/>
        <end position="150"/>
    </location>
</feature>
<dbReference type="AlphaFoldDB" id="A0A699HAD6"/>
<evidence type="ECO:0000313" key="2">
    <source>
        <dbReference type="EMBL" id="GEX90184.1"/>
    </source>
</evidence>
<proteinExistence type="predicted"/>
<organism evidence="2">
    <name type="scientific">Tanacetum cinerariifolium</name>
    <name type="common">Dalmatian daisy</name>
    <name type="synonym">Chrysanthemum cinerariifolium</name>
    <dbReference type="NCBI Taxonomy" id="118510"/>
    <lineage>
        <taxon>Eukaryota</taxon>
        <taxon>Viridiplantae</taxon>
        <taxon>Streptophyta</taxon>
        <taxon>Embryophyta</taxon>
        <taxon>Tracheophyta</taxon>
        <taxon>Spermatophyta</taxon>
        <taxon>Magnoliopsida</taxon>
        <taxon>eudicotyledons</taxon>
        <taxon>Gunneridae</taxon>
        <taxon>Pentapetalae</taxon>
        <taxon>asterids</taxon>
        <taxon>campanulids</taxon>
        <taxon>Asterales</taxon>
        <taxon>Asteraceae</taxon>
        <taxon>Asteroideae</taxon>
        <taxon>Anthemideae</taxon>
        <taxon>Anthemidinae</taxon>
        <taxon>Tanacetum</taxon>
    </lineage>
</organism>
<dbReference type="EMBL" id="BKCJ010137775">
    <property type="protein sequence ID" value="GEX90184.1"/>
    <property type="molecule type" value="Genomic_DNA"/>
</dbReference>
<feature type="compositionally biased region" description="Polar residues" evidence="1">
    <location>
        <begin position="96"/>
        <end position="119"/>
    </location>
</feature>
<gene>
    <name evidence="2" type="ORF">Tci_362159</name>
</gene>
<name>A0A699HAD6_TANCI</name>